<proteinExistence type="predicted"/>
<gene>
    <name evidence="2" type="ORF">NCTC13560_03995</name>
    <name evidence="1" type="ORF">SAMN05421682_11837</name>
</gene>
<evidence type="ECO:0000313" key="1">
    <source>
        <dbReference type="EMBL" id="SIR33082.1"/>
    </source>
</evidence>
<reference evidence="2 4" key="2">
    <citation type="submission" date="2018-06" db="EMBL/GenBank/DDBJ databases">
        <authorList>
            <consortium name="Pathogen Informatics"/>
            <person name="Doyle S."/>
        </authorList>
    </citation>
    <scope>NUCLEOTIDE SEQUENCE [LARGE SCALE GENOMIC DNA]</scope>
    <source>
        <strain evidence="2 4">NCTC13560</strain>
    </source>
</reference>
<keyword evidence="3" id="KW-1185">Reference proteome</keyword>
<dbReference type="AlphaFoldDB" id="A0A381JSW8"/>
<sequence length="144" mass="16815">MRKIIAIIGVFALLSFMSYKFLFKKDEQKYLDKGIEYFNENRYKEALVYFDMAEKLGNTDALKYSGVIYLESGNPKRAIPKLKGYLSHLDSQHEDNKIILNDLGVAYFKINDIQNAKLYWKKASERGNQTSMNNLKELEKNNIK</sequence>
<evidence type="ECO:0000313" key="3">
    <source>
        <dbReference type="Proteomes" id="UP000185725"/>
    </source>
</evidence>
<dbReference type="GeneID" id="303675341"/>
<dbReference type="SMART" id="SM00028">
    <property type="entry name" value="TPR"/>
    <property type="match status" value="2"/>
</dbReference>
<organism evidence="2 4">
    <name type="scientific">Chryseobacterium indoltheticum</name>
    <dbReference type="NCBI Taxonomy" id="254"/>
    <lineage>
        <taxon>Bacteria</taxon>
        <taxon>Pseudomonadati</taxon>
        <taxon>Bacteroidota</taxon>
        <taxon>Flavobacteriia</taxon>
        <taxon>Flavobacteriales</taxon>
        <taxon>Weeksellaceae</taxon>
        <taxon>Chryseobacterium group</taxon>
        <taxon>Chryseobacterium</taxon>
    </lineage>
</organism>
<dbReference type="EMBL" id="UFVS01000003">
    <property type="protein sequence ID" value="SUY54030.1"/>
    <property type="molecule type" value="Genomic_DNA"/>
</dbReference>
<dbReference type="Proteomes" id="UP000255231">
    <property type="component" value="Unassembled WGS sequence"/>
</dbReference>
<accession>A0A381JSW8</accession>
<dbReference type="OrthoDB" id="1425875at2"/>
<dbReference type="RefSeq" id="WP_123890144.1">
    <property type="nucleotide sequence ID" value="NZ_CP033929.1"/>
</dbReference>
<dbReference type="Proteomes" id="UP000185725">
    <property type="component" value="Unassembled WGS sequence"/>
</dbReference>
<dbReference type="InterPro" id="IPR019734">
    <property type="entry name" value="TPR_rpt"/>
</dbReference>
<evidence type="ECO:0000313" key="2">
    <source>
        <dbReference type="EMBL" id="SUY54030.1"/>
    </source>
</evidence>
<evidence type="ECO:0000313" key="4">
    <source>
        <dbReference type="Proteomes" id="UP000255231"/>
    </source>
</evidence>
<dbReference type="EMBL" id="FTMF01000018">
    <property type="protein sequence ID" value="SIR33082.1"/>
    <property type="molecule type" value="Genomic_DNA"/>
</dbReference>
<dbReference type="SUPFAM" id="SSF81901">
    <property type="entry name" value="HCP-like"/>
    <property type="match status" value="1"/>
</dbReference>
<dbReference type="InterPro" id="IPR011990">
    <property type="entry name" value="TPR-like_helical_dom_sf"/>
</dbReference>
<name>A0A381JSW8_9FLAO</name>
<protein>
    <submittedName>
        <fullName evidence="2">Tetratricopeptide repeat</fullName>
    </submittedName>
</protein>
<dbReference type="Gene3D" id="1.25.40.10">
    <property type="entry name" value="Tetratricopeptide repeat domain"/>
    <property type="match status" value="1"/>
</dbReference>
<reference evidence="1 3" key="1">
    <citation type="submission" date="2017-01" db="EMBL/GenBank/DDBJ databases">
        <authorList>
            <person name="Varghese N."/>
            <person name="Submissions S."/>
        </authorList>
    </citation>
    <scope>NUCLEOTIDE SEQUENCE [LARGE SCALE GENOMIC DNA]</scope>
    <source>
        <strain evidence="1 3">ATCC 27950</strain>
    </source>
</reference>